<gene>
    <name evidence="5" type="ORF">MNBD_GAMMA01-742</name>
</gene>
<dbReference type="GO" id="GO:0008679">
    <property type="term" value="F:2-hydroxy-3-oxopropionate reductase activity"/>
    <property type="evidence" value="ECO:0007669"/>
    <property type="project" value="UniProtKB-EC"/>
</dbReference>
<dbReference type="SUPFAM" id="SSF48179">
    <property type="entry name" value="6-phosphogluconate dehydrogenase C-terminal domain-like"/>
    <property type="match status" value="1"/>
</dbReference>
<dbReference type="InterPro" id="IPR013328">
    <property type="entry name" value="6PGD_dom2"/>
</dbReference>
<protein>
    <submittedName>
        <fullName evidence="5">2-hydroxy-3-oxopropionate reductase</fullName>
        <ecNumber evidence="5">1.1.1.60</ecNumber>
    </submittedName>
</protein>
<dbReference type="GO" id="GO:0050661">
    <property type="term" value="F:NADP binding"/>
    <property type="evidence" value="ECO:0007669"/>
    <property type="project" value="InterPro"/>
</dbReference>
<sequence>MSNSNNLVKLNKVIVYGLGAMGRPIARNLHEQNLLLGVKNRSNGVALGLINELNLEDFEDDAQLFAQADCVLICVSADDDLIEVVDGFKSLLRPGSVVIDCSTVSSDTAKKVAADLVKLGIRFMDAPVSGGVEGAKKGILSVMVGADFDTYKRADDLFRAIGSQVTYMGKVGQGQATKAVNQVLVAGVAQTVCEALAFAEKCKLPIEKVVEVLSSGAAGNWFLDKRGISMSKNEFEKGFKLSLLHKDLKIIQTSLNHMQADSQIVDQGLQEFGELMQNGYGDLDISALIKLKRKQLHNEENLEQNSNG</sequence>
<dbReference type="Gene3D" id="3.40.50.720">
    <property type="entry name" value="NAD(P)-binding Rossmann-like Domain"/>
    <property type="match status" value="1"/>
</dbReference>
<feature type="domain" description="6-phosphogluconate dehydrogenase NADP-binding" evidence="3">
    <location>
        <begin position="13"/>
        <end position="169"/>
    </location>
</feature>
<dbReference type="InterPro" id="IPR006115">
    <property type="entry name" value="6PGDH_NADP-bd"/>
</dbReference>
<evidence type="ECO:0000313" key="5">
    <source>
        <dbReference type="EMBL" id="VAW33913.1"/>
    </source>
</evidence>
<dbReference type="InterPro" id="IPR008927">
    <property type="entry name" value="6-PGluconate_DH-like_C_sf"/>
</dbReference>
<dbReference type="SUPFAM" id="SSF51735">
    <property type="entry name" value="NAD(P)-binding Rossmann-fold domains"/>
    <property type="match status" value="1"/>
</dbReference>
<dbReference type="Pfam" id="PF14833">
    <property type="entry name" value="NAD_binding_11"/>
    <property type="match status" value="1"/>
</dbReference>
<dbReference type="InterPro" id="IPR029154">
    <property type="entry name" value="HIBADH-like_NADP-bd"/>
</dbReference>
<feature type="domain" description="3-hydroxyisobutyrate dehydrogenase-like NAD-binding" evidence="4">
    <location>
        <begin position="172"/>
        <end position="291"/>
    </location>
</feature>
<dbReference type="PANTHER" id="PTHR43060:SF15">
    <property type="entry name" value="3-HYDROXYISOBUTYRATE DEHYDROGENASE-LIKE 1, MITOCHONDRIAL-RELATED"/>
    <property type="match status" value="1"/>
</dbReference>
<accession>A0A3B0V0K8</accession>
<dbReference type="GO" id="GO:0051287">
    <property type="term" value="F:NAD binding"/>
    <property type="evidence" value="ECO:0007669"/>
    <property type="project" value="InterPro"/>
</dbReference>
<name>A0A3B0V0K8_9ZZZZ</name>
<dbReference type="PANTHER" id="PTHR43060">
    <property type="entry name" value="3-HYDROXYISOBUTYRATE DEHYDROGENASE-LIKE 1, MITOCHONDRIAL-RELATED"/>
    <property type="match status" value="1"/>
</dbReference>
<evidence type="ECO:0000256" key="2">
    <source>
        <dbReference type="ARBA" id="ARBA00023027"/>
    </source>
</evidence>
<proteinExistence type="predicted"/>
<dbReference type="Gene3D" id="1.10.1040.10">
    <property type="entry name" value="N-(1-d-carboxylethyl)-l-norvaline Dehydrogenase, domain 2"/>
    <property type="match status" value="1"/>
</dbReference>
<dbReference type="PIRSF" id="PIRSF000103">
    <property type="entry name" value="HIBADH"/>
    <property type="match status" value="1"/>
</dbReference>
<dbReference type="InterPro" id="IPR036291">
    <property type="entry name" value="NAD(P)-bd_dom_sf"/>
</dbReference>
<reference evidence="5" key="1">
    <citation type="submission" date="2018-06" db="EMBL/GenBank/DDBJ databases">
        <authorList>
            <person name="Zhirakovskaya E."/>
        </authorList>
    </citation>
    <scope>NUCLEOTIDE SEQUENCE</scope>
</reference>
<dbReference type="AlphaFoldDB" id="A0A3B0V0K8"/>
<evidence type="ECO:0000259" key="4">
    <source>
        <dbReference type="Pfam" id="PF14833"/>
    </source>
</evidence>
<dbReference type="EMBL" id="UOEW01000048">
    <property type="protein sequence ID" value="VAW33913.1"/>
    <property type="molecule type" value="Genomic_DNA"/>
</dbReference>
<organism evidence="5">
    <name type="scientific">hydrothermal vent metagenome</name>
    <dbReference type="NCBI Taxonomy" id="652676"/>
    <lineage>
        <taxon>unclassified sequences</taxon>
        <taxon>metagenomes</taxon>
        <taxon>ecological metagenomes</taxon>
    </lineage>
</organism>
<dbReference type="InterPro" id="IPR015815">
    <property type="entry name" value="HIBADH-related"/>
</dbReference>
<keyword evidence="2" id="KW-0520">NAD</keyword>
<keyword evidence="1 5" id="KW-0560">Oxidoreductase</keyword>
<dbReference type="Pfam" id="PF03446">
    <property type="entry name" value="NAD_binding_2"/>
    <property type="match status" value="1"/>
</dbReference>
<dbReference type="EC" id="1.1.1.60" evidence="5"/>
<evidence type="ECO:0000256" key="1">
    <source>
        <dbReference type="ARBA" id="ARBA00023002"/>
    </source>
</evidence>
<evidence type="ECO:0000259" key="3">
    <source>
        <dbReference type="Pfam" id="PF03446"/>
    </source>
</evidence>